<feature type="binding site" description="axial binding residue" evidence="7">
    <location>
        <position position="426"/>
    </location>
    <ligand>
        <name>heme</name>
        <dbReference type="ChEBI" id="CHEBI:30413"/>
    </ligand>
    <ligandPart>
        <name>Fe</name>
        <dbReference type="ChEBI" id="CHEBI:18248"/>
    </ligandPart>
</feature>
<dbReference type="STRING" id="3827.A0A1S3E5V3"/>
<evidence type="ECO:0000256" key="8">
    <source>
        <dbReference type="RuleBase" id="RU000461"/>
    </source>
</evidence>
<dbReference type="GO" id="GO:0016020">
    <property type="term" value="C:membrane"/>
    <property type="evidence" value="ECO:0007669"/>
    <property type="project" value="UniProtKB-SubCell"/>
</dbReference>
<keyword evidence="8" id="KW-0560">Oxidoreductase</keyword>
<feature type="transmembrane region" description="Helical" evidence="9">
    <location>
        <begin position="41"/>
        <end position="60"/>
    </location>
</feature>
<dbReference type="InterPro" id="IPR036396">
    <property type="entry name" value="Cyt_P450_sf"/>
</dbReference>
<organism evidence="10 11">
    <name type="scientific">Cicer arietinum</name>
    <name type="common">Chickpea</name>
    <name type="synonym">Garbanzo</name>
    <dbReference type="NCBI Taxonomy" id="3827"/>
    <lineage>
        <taxon>Eukaryota</taxon>
        <taxon>Viridiplantae</taxon>
        <taxon>Streptophyta</taxon>
        <taxon>Embryophyta</taxon>
        <taxon>Tracheophyta</taxon>
        <taxon>Spermatophyta</taxon>
        <taxon>Magnoliopsida</taxon>
        <taxon>eudicotyledons</taxon>
        <taxon>Gunneridae</taxon>
        <taxon>Pentapetalae</taxon>
        <taxon>rosids</taxon>
        <taxon>fabids</taxon>
        <taxon>Fabales</taxon>
        <taxon>Fabaceae</taxon>
        <taxon>Papilionoideae</taxon>
        <taxon>50 kb inversion clade</taxon>
        <taxon>NPAAA clade</taxon>
        <taxon>Hologalegina</taxon>
        <taxon>IRL clade</taxon>
        <taxon>Cicereae</taxon>
        <taxon>Cicer</taxon>
    </lineage>
</organism>
<feature type="transmembrane region" description="Helical" evidence="9">
    <location>
        <begin position="5"/>
        <end position="21"/>
    </location>
</feature>
<evidence type="ECO:0000256" key="7">
    <source>
        <dbReference type="PIRSR" id="PIRSR602401-1"/>
    </source>
</evidence>
<sequence>MDAIYVAWLSLVVGFVLWWWNEYWYVIPLMFKCLNSSTKLPPGHMGFPFIGEMINFLWYFKILRRPDEFINAKRRKYGDGVGMFRTHLFGVPSIIVYTPAAHKYVFFSEDKFKAVWPTVELMGRTSLVSVHGKAHLRVRNFVSNTINRPDALNRIAALVQPRMLHALQSWAQMGKINAKFETQKLTFENIGKLFMGKKPGPLLHSLDKLYQGLLLGVRAYPINIPGFAYHHALQCRRKLEDFFSMELDKRKNDNKVETIDLMDGLIQIEDDEGDKLSDKEVVDNIVSLVAAGYMSTSLASTWAIYLLAKYPIVLQKLREENMAFKKESTEDFLTPKDVSNLKYTNKVVEEVIRMANIAACAFRKVDTEVDYKGYKIPKGWNVILLLRYLHTDPNNFKDPLCFNPDRWNTPAKSGTYQVFGGGQRLCPGNTLVKIQLALLLHHLSIGYK</sequence>
<dbReference type="eggNOG" id="KOG0157">
    <property type="taxonomic scope" value="Eukaryota"/>
</dbReference>
<dbReference type="GeneID" id="101500114"/>
<dbReference type="OrthoDB" id="2789670at2759"/>
<keyword evidence="7 8" id="KW-0349">Heme</keyword>
<proteinExistence type="inferred from homology"/>
<dbReference type="Proteomes" id="UP000087171">
    <property type="component" value="Chromosome Ca5"/>
</dbReference>
<dbReference type="PaxDb" id="3827-XP_004499923.1"/>
<dbReference type="AlphaFoldDB" id="A0A1S3E5V3"/>
<dbReference type="PRINTS" id="PR00463">
    <property type="entry name" value="EP450I"/>
</dbReference>
<comment type="cofactor">
    <cofactor evidence="7">
        <name>heme</name>
        <dbReference type="ChEBI" id="CHEBI:30413"/>
    </cofactor>
</comment>
<gene>
    <name evidence="11" type="primary">LOC101500114</name>
</gene>
<dbReference type="Pfam" id="PF00067">
    <property type="entry name" value="p450"/>
    <property type="match status" value="1"/>
</dbReference>
<dbReference type="GO" id="GO:0005506">
    <property type="term" value="F:iron ion binding"/>
    <property type="evidence" value="ECO:0007669"/>
    <property type="project" value="InterPro"/>
</dbReference>
<evidence type="ECO:0000256" key="2">
    <source>
        <dbReference type="ARBA" id="ARBA00010617"/>
    </source>
</evidence>
<name>A0A1S3E5V3_CICAR</name>
<dbReference type="InterPro" id="IPR001128">
    <property type="entry name" value="Cyt_P450"/>
</dbReference>
<evidence type="ECO:0000256" key="3">
    <source>
        <dbReference type="ARBA" id="ARBA00022692"/>
    </source>
</evidence>
<dbReference type="SUPFAM" id="SSF48264">
    <property type="entry name" value="Cytochrome P450"/>
    <property type="match status" value="1"/>
</dbReference>
<dbReference type="RefSeq" id="XP_012571155.1">
    <property type="nucleotide sequence ID" value="XM_012715701.1"/>
</dbReference>
<keyword evidence="8" id="KW-0503">Monooxygenase</keyword>
<dbReference type="GO" id="GO:0016125">
    <property type="term" value="P:sterol metabolic process"/>
    <property type="evidence" value="ECO:0007669"/>
    <property type="project" value="TreeGrafter"/>
</dbReference>
<keyword evidence="10" id="KW-1185">Reference proteome</keyword>
<evidence type="ECO:0000313" key="10">
    <source>
        <dbReference type="Proteomes" id="UP000087171"/>
    </source>
</evidence>
<evidence type="ECO:0000256" key="1">
    <source>
        <dbReference type="ARBA" id="ARBA00004167"/>
    </source>
</evidence>
<comment type="subcellular location">
    <subcellularLocation>
        <location evidence="1">Membrane</location>
        <topology evidence="1">Single-pass membrane protein</topology>
    </subcellularLocation>
</comment>
<keyword evidence="5 9" id="KW-1133">Transmembrane helix</keyword>
<keyword evidence="4 7" id="KW-0479">Metal-binding</keyword>
<evidence type="ECO:0000256" key="4">
    <source>
        <dbReference type="ARBA" id="ARBA00022723"/>
    </source>
</evidence>
<dbReference type="PROSITE" id="PS00086">
    <property type="entry name" value="CYTOCHROME_P450"/>
    <property type="match status" value="1"/>
</dbReference>
<dbReference type="KEGG" id="cam:101500114"/>
<comment type="similarity">
    <text evidence="2 8">Belongs to the cytochrome P450 family.</text>
</comment>
<evidence type="ECO:0000256" key="6">
    <source>
        <dbReference type="ARBA" id="ARBA00023004"/>
    </source>
</evidence>
<feature type="transmembrane region" description="Helical" evidence="9">
    <location>
        <begin position="81"/>
        <end position="100"/>
    </location>
</feature>
<dbReference type="GO" id="GO:0010268">
    <property type="term" value="P:brassinosteroid homeostasis"/>
    <property type="evidence" value="ECO:0007669"/>
    <property type="project" value="TreeGrafter"/>
</dbReference>
<dbReference type="PRINTS" id="PR00385">
    <property type="entry name" value="P450"/>
</dbReference>
<reference evidence="10" key="1">
    <citation type="journal article" date="2013" name="Nat. Biotechnol.">
        <title>Draft genome sequence of chickpea (Cicer arietinum) provides a resource for trait improvement.</title>
        <authorList>
            <person name="Varshney R.K."/>
            <person name="Song C."/>
            <person name="Saxena R.K."/>
            <person name="Azam S."/>
            <person name="Yu S."/>
            <person name="Sharpe A.G."/>
            <person name="Cannon S."/>
            <person name="Baek J."/>
            <person name="Rosen B.D."/>
            <person name="Tar'an B."/>
            <person name="Millan T."/>
            <person name="Zhang X."/>
            <person name="Ramsay L.D."/>
            <person name="Iwata A."/>
            <person name="Wang Y."/>
            <person name="Nelson W."/>
            <person name="Farmer A.D."/>
            <person name="Gaur P.M."/>
            <person name="Soderlund C."/>
            <person name="Penmetsa R.V."/>
            <person name="Xu C."/>
            <person name="Bharti A.K."/>
            <person name="He W."/>
            <person name="Winter P."/>
            <person name="Zhao S."/>
            <person name="Hane J.K."/>
            <person name="Carrasquilla-Garcia N."/>
            <person name="Condie J.A."/>
            <person name="Upadhyaya H.D."/>
            <person name="Luo M.C."/>
            <person name="Thudi M."/>
            <person name="Gowda C.L."/>
            <person name="Singh N.P."/>
            <person name="Lichtenzveig J."/>
            <person name="Gali K.K."/>
            <person name="Rubio J."/>
            <person name="Nadarajan N."/>
            <person name="Dolezel J."/>
            <person name="Bansal K.C."/>
            <person name="Xu X."/>
            <person name="Edwards D."/>
            <person name="Zhang G."/>
            <person name="Kahl G."/>
            <person name="Gil J."/>
            <person name="Singh K.B."/>
            <person name="Datta S.K."/>
            <person name="Jackson S.A."/>
            <person name="Wang J."/>
            <person name="Cook D.R."/>
        </authorList>
    </citation>
    <scope>NUCLEOTIDE SEQUENCE [LARGE SCALE GENOMIC DNA]</scope>
    <source>
        <strain evidence="10">cv. CDC Frontier</strain>
    </source>
</reference>
<reference evidence="11" key="2">
    <citation type="submission" date="2025-08" db="UniProtKB">
        <authorList>
            <consortium name="RefSeq"/>
        </authorList>
    </citation>
    <scope>IDENTIFICATION</scope>
    <source>
        <tissue evidence="11">Etiolated seedlings</tissue>
    </source>
</reference>
<dbReference type="GO" id="GO:0004497">
    <property type="term" value="F:monooxygenase activity"/>
    <property type="evidence" value="ECO:0007669"/>
    <property type="project" value="UniProtKB-KW"/>
</dbReference>
<dbReference type="GO" id="GO:0020037">
    <property type="term" value="F:heme binding"/>
    <property type="evidence" value="ECO:0007669"/>
    <property type="project" value="InterPro"/>
</dbReference>
<dbReference type="PANTHER" id="PTHR24286:SF12">
    <property type="entry name" value="CYTOCHROME P450 FAMILY PROTEIN, EXPRESSED"/>
    <property type="match status" value="1"/>
</dbReference>
<keyword evidence="3 9" id="KW-0812">Transmembrane</keyword>
<keyword evidence="9" id="KW-0472">Membrane</keyword>
<dbReference type="GO" id="GO:0016705">
    <property type="term" value="F:oxidoreductase activity, acting on paired donors, with incorporation or reduction of molecular oxygen"/>
    <property type="evidence" value="ECO:0007669"/>
    <property type="project" value="InterPro"/>
</dbReference>
<dbReference type="InterPro" id="IPR002401">
    <property type="entry name" value="Cyt_P450_E_grp-I"/>
</dbReference>
<dbReference type="GO" id="GO:0016132">
    <property type="term" value="P:brassinosteroid biosynthetic process"/>
    <property type="evidence" value="ECO:0007669"/>
    <property type="project" value="TreeGrafter"/>
</dbReference>
<dbReference type="Gene3D" id="1.10.630.10">
    <property type="entry name" value="Cytochrome P450"/>
    <property type="match status" value="1"/>
</dbReference>
<dbReference type="PANTHER" id="PTHR24286">
    <property type="entry name" value="CYTOCHROME P450 26"/>
    <property type="match status" value="1"/>
</dbReference>
<accession>A0A1S3E5V3</accession>
<dbReference type="InterPro" id="IPR017972">
    <property type="entry name" value="Cyt_P450_CS"/>
</dbReference>
<evidence type="ECO:0000256" key="5">
    <source>
        <dbReference type="ARBA" id="ARBA00022989"/>
    </source>
</evidence>
<protein>
    <submittedName>
        <fullName evidence="11">Ent-kaurenoic acid oxidase 2-like</fullName>
    </submittedName>
</protein>
<keyword evidence="6 7" id="KW-0408">Iron</keyword>
<evidence type="ECO:0000313" key="11">
    <source>
        <dbReference type="RefSeq" id="XP_012571155.1"/>
    </source>
</evidence>
<evidence type="ECO:0000256" key="9">
    <source>
        <dbReference type="SAM" id="Phobius"/>
    </source>
</evidence>